<evidence type="ECO:0000313" key="1">
    <source>
        <dbReference type="EMBL" id="KAJ3012843.1"/>
    </source>
</evidence>
<keyword evidence="2" id="KW-1185">Reference proteome</keyword>
<sequence length="388" mass="42662">MRRAPGSSLALTFSTMVDMIPDSEAKGAFVRLTAPPSYSTLQQRVADAIRFGWSWQPGSPPGMYVDSEGRVRFYDGIGDTSVDLADTSTDVTSLSCSSFSIVPASSDTTHTTESARVPPSGVKGRPRDSPNITGTTLVASREESFDHVQHDGSFAQIRRELQDIHDGTLPIGTLPFTVQFSTKWLTTRYPPTHCAEHDFSRNLGHRQAFSALLILYHELTPLPICLGSGTTWVCGSKLCKIIDKTPDPKNPNEVRYTIVKVEDERFNGKSLLLDEGRHFAVAPGRSMYVRPSDADGHIVYGIEGTKQNSVLLNRTKTRMWTIPKVYKWGTPNGIRQSWPSKFSFWYRAMGVAVAGHEDVVLAKRVDGVLGLGPTRWASGLIGIQSTSS</sequence>
<proteinExistence type="predicted"/>
<gene>
    <name evidence="1" type="ORF">NUW54_g1758</name>
</gene>
<accession>A0ACC1Q5F6</accession>
<comment type="caution">
    <text evidence="1">The sequence shown here is derived from an EMBL/GenBank/DDBJ whole genome shotgun (WGS) entry which is preliminary data.</text>
</comment>
<reference evidence="1" key="1">
    <citation type="submission" date="2022-08" db="EMBL/GenBank/DDBJ databases">
        <title>Genome Sequence of Pycnoporus sanguineus.</title>
        <authorList>
            <person name="Buettner E."/>
        </authorList>
    </citation>
    <scope>NUCLEOTIDE SEQUENCE</scope>
    <source>
        <strain evidence="1">CG-C14</strain>
    </source>
</reference>
<name>A0ACC1Q5F6_9APHY</name>
<evidence type="ECO:0000313" key="2">
    <source>
        <dbReference type="Proteomes" id="UP001144978"/>
    </source>
</evidence>
<protein>
    <submittedName>
        <fullName evidence="1">Uncharacterized protein</fullName>
    </submittedName>
</protein>
<dbReference type="Proteomes" id="UP001144978">
    <property type="component" value="Unassembled WGS sequence"/>
</dbReference>
<dbReference type="EMBL" id="JANSHE010000303">
    <property type="protein sequence ID" value="KAJ3012843.1"/>
    <property type="molecule type" value="Genomic_DNA"/>
</dbReference>
<organism evidence="1 2">
    <name type="scientific">Trametes sanguinea</name>
    <dbReference type="NCBI Taxonomy" id="158606"/>
    <lineage>
        <taxon>Eukaryota</taxon>
        <taxon>Fungi</taxon>
        <taxon>Dikarya</taxon>
        <taxon>Basidiomycota</taxon>
        <taxon>Agaricomycotina</taxon>
        <taxon>Agaricomycetes</taxon>
        <taxon>Polyporales</taxon>
        <taxon>Polyporaceae</taxon>
        <taxon>Trametes</taxon>
    </lineage>
</organism>